<dbReference type="PANTHER" id="PTHR43214:SF43">
    <property type="entry name" value="TWO-COMPONENT RESPONSE REGULATOR"/>
    <property type="match status" value="1"/>
</dbReference>
<dbReference type="Proteomes" id="UP000191980">
    <property type="component" value="Unassembled WGS sequence"/>
</dbReference>
<evidence type="ECO:0000259" key="5">
    <source>
        <dbReference type="PROSITE" id="PS50110"/>
    </source>
</evidence>
<dbReference type="CDD" id="cd17535">
    <property type="entry name" value="REC_NarL-like"/>
    <property type="match status" value="1"/>
</dbReference>
<dbReference type="GO" id="GO:0006355">
    <property type="term" value="P:regulation of DNA-templated transcription"/>
    <property type="evidence" value="ECO:0007669"/>
    <property type="project" value="InterPro"/>
</dbReference>
<dbReference type="SUPFAM" id="SSF46894">
    <property type="entry name" value="C-terminal effector domain of the bipartite response regulators"/>
    <property type="match status" value="1"/>
</dbReference>
<gene>
    <name evidence="6" type="ORF">AU255_16415</name>
</gene>
<proteinExistence type="predicted"/>
<evidence type="ECO:0000259" key="4">
    <source>
        <dbReference type="PROSITE" id="PS50043"/>
    </source>
</evidence>
<dbReference type="InterPro" id="IPR000792">
    <property type="entry name" value="Tscrpt_reg_LuxR_C"/>
</dbReference>
<dbReference type="InterPro" id="IPR001789">
    <property type="entry name" value="Sig_transdc_resp-reg_receiver"/>
</dbReference>
<evidence type="ECO:0008006" key="8">
    <source>
        <dbReference type="Google" id="ProtNLM"/>
    </source>
</evidence>
<dbReference type="AlphaFoldDB" id="A0A1V8M339"/>
<dbReference type="InterPro" id="IPR039420">
    <property type="entry name" value="WalR-like"/>
</dbReference>
<dbReference type="Pfam" id="PF00072">
    <property type="entry name" value="Response_reg"/>
    <property type="match status" value="1"/>
</dbReference>
<comment type="caution">
    <text evidence="6">The sequence shown here is derived from an EMBL/GenBank/DDBJ whole genome shotgun (WGS) entry which is preliminary data.</text>
</comment>
<dbReference type="Gene3D" id="3.40.50.2300">
    <property type="match status" value="1"/>
</dbReference>
<reference evidence="6 7" key="1">
    <citation type="submission" date="2015-12" db="EMBL/GenBank/DDBJ databases">
        <authorList>
            <person name="Shamseldin A."/>
            <person name="Moawad H."/>
            <person name="Abd El-Rahim W.M."/>
            <person name="Sadowsky M.J."/>
        </authorList>
    </citation>
    <scope>NUCLEOTIDE SEQUENCE [LARGE SCALE GENOMIC DNA]</scope>
    <source>
        <strain evidence="6 7">WF1</strain>
    </source>
</reference>
<evidence type="ECO:0000256" key="3">
    <source>
        <dbReference type="PROSITE-ProRule" id="PRU00169"/>
    </source>
</evidence>
<keyword evidence="2" id="KW-0238">DNA-binding</keyword>
<sequence>MAVICAFALTETLEPGDQAKRTVLIVDDHPVLRRGLTALIDFESDLIVCGEAATYPAALEAIQAHQPHLVIVDLELGNRDGLDLVKDIKIRHPLIPLLVLTMHDESMYAERSLRAGAAGYVTKQQLDDTLLIAIRCVLTGKIYMSDQFQGKLAIKYLERQNLTPNSPLVNFTNRELQVFRLIGEGRATRQIAEYLSLSIKTIESHREHIKSKLNLDSASQLAHRATQWVDNGGMGCPSAFLF</sequence>
<dbReference type="GO" id="GO:0000160">
    <property type="term" value="P:phosphorelay signal transduction system"/>
    <property type="evidence" value="ECO:0007669"/>
    <property type="project" value="InterPro"/>
</dbReference>
<keyword evidence="7" id="KW-1185">Reference proteome</keyword>
<evidence type="ECO:0000256" key="1">
    <source>
        <dbReference type="ARBA" id="ARBA00022553"/>
    </source>
</evidence>
<protein>
    <recommendedName>
        <fullName evidence="8">LuxR family transcriptional regulator</fullName>
    </recommendedName>
</protein>
<dbReference type="SUPFAM" id="SSF52172">
    <property type="entry name" value="CheY-like"/>
    <property type="match status" value="1"/>
</dbReference>
<dbReference type="GO" id="GO:0003677">
    <property type="term" value="F:DNA binding"/>
    <property type="evidence" value="ECO:0007669"/>
    <property type="project" value="UniProtKB-KW"/>
</dbReference>
<dbReference type="PANTHER" id="PTHR43214">
    <property type="entry name" value="TWO-COMPONENT RESPONSE REGULATOR"/>
    <property type="match status" value="1"/>
</dbReference>
<dbReference type="InterPro" id="IPR058245">
    <property type="entry name" value="NreC/VraR/RcsB-like_REC"/>
</dbReference>
<evidence type="ECO:0000256" key="2">
    <source>
        <dbReference type="ARBA" id="ARBA00023125"/>
    </source>
</evidence>
<dbReference type="PRINTS" id="PR00038">
    <property type="entry name" value="HTHLUXR"/>
</dbReference>
<dbReference type="EMBL" id="LPUF01000003">
    <property type="protein sequence ID" value="OQK15977.1"/>
    <property type="molecule type" value="Genomic_DNA"/>
</dbReference>
<dbReference type="PROSITE" id="PS50043">
    <property type="entry name" value="HTH_LUXR_2"/>
    <property type="match status" value="1"/>
</dbReference>
<feature type="domain" description="Response regulatory" evidence="5">
    <location>
        <begin position="22"/>
        <end position="138"/>
    </location>
</feature>
<dbReference type="InterPro" id="IPR016032">
    <property type="entry name" value="Sig_transdc_resp-reg_C-effctor"/>
</dbReference>
<dbReference type="SMART" id="SM00448">
    <property type="entry name" value="REC"/>
    <property type="match status" value="1"/>
</dbReference>
<dbReference type="CDD" id="cd06170">
    <property type="entry name" value="LuxR_C_like"/>
    <property type="match status" value="1"/>
</dbReference>
<organism evidence="6 7">
    <name type="scientific">Methyloprofundus sedimenti</name>
    <dbReference type="NCBI Taxonomy" id="1420851"/>
    <lineage>
        <taxon>Bacteria</taxon>
        <taxon>Pseudomonadati</taxon>
        <taxon>Pseudomonadota</taxon>
        <taxon>Gammaproteobacteria</taxon>
        <taxon>Methylococcales</taxon>
        <taxon>Methylococcaceae</taxon>
        <taxon>Methyloprofundus</taxon>
    </lineage>
</organism>
<dbReference type="PROSITE" id="PS50110">
    <property type="entry name" value="RESPONSE_REGULATORY"/>
    <property type="match status" value="1"/>
</dbReference>
<feature type="modified residue" description="4-aspartylphosphate" evidence="3">
    <location>
        <position position="73"/>
    </location>
</feature>
<dbReference type="InterPro" id="IPR011006">
    <property type="entry name" value="CheY-like_superfamily"/>
</dbReference>
<dbReference type="SMART" id="SM00421">
    <property type="entry name" value="HTH_LUXR"/>
    <property type="match status" value="1"/>
</dbReference>
<keyword evidence="1 3" id="KW-0597">Phosphoprotein</keyword>
<evidence type="ECO:0000313" key="6">
    <source>
        <dbReference type="EMBL" id="OQK15977.1"/>
    </source>
</evidence>
<dbReference type="STRING" id="1420851.AU255_16415"/>
<name>A0A1V8M339_9GAMM</name>
<evidence type="ECO:0000313" key="7">
    <source>
        <dbReference type="Proteomes" id="UP000191980"/>
    </source>
</evidence>
<accession>A0A1V8M339</accession>
<dbReference type="PROSITE" id="PS00622">
    <property type="entry name" value="HTH_LUXR_1"/>
    <property type="match status" value="1"/>
</dbReference>
<dbReference type="Pfam" id="PF00196">
    <property type="entry name" value="GerE"/>
    <property type="match status" value="1"/>
</dbReference>
<feature type="domain" description="HTH luxR-type" evidence="4">
    <location>
        <begin position="164"/>
        <end position="232"/>
    </location>
</feature>